<evidence type="ECO:0000313" key="2">
    <source>
        <dbReference type="EMBL" id="SNS19071.1"/>
    </source>
</evidence>
<dbReference type="PANTHER" id="PTHR42759">
    <property type="entry name" value="MOXR FAMILY PROTEIN"/>
    <property type="match status" value="1"/>
</dbReference>
<feature type="domain" description="AAA+ ATPase" evidence="1">
    <location>
        <begin position="88"/>
        <end position="263"/>
    </location>
</feature>
<gene>
    <name evidence="2" type="ORF">SAMN05443665_1001405</name>
</gene>
<dbReference type="Pfam" id="PF07728">
    <property type="entry name" value="AAA_5"/>
    <property type="match status" value="1"/>
</dbReference>
<dbReference type="GO" id="GO:0016887">
    <property type="term" value="F:ATP hydrolysis activity"/>
    <property type="evidence" value="ECO:0007669"/>
    <property type="project" value="InterPro"/>
</dbReference>
<reference evidence="2 3" key="1">
    <citation type="submission" date="2017-06" db="EMBL/GenBank/DDBJ databases">
        <authorList>
            <person name="Kim H.J."/>
            <person name="Triplett B.A."/>
        </authorList>
    </citation>
    <scope>NUCLEOTIDE SEQUENCE [LARGE SCALE GENOMIC DNA]</scope>
    <source>
        <strain evidence="2 3">DSM 44715</strain>
    </source>
</reference>
<accession>A0A239CHC4</accession>
<dbReference type="InterPro" id="IPR011704">
    <property type="entry name" value="ATPase_dyneun-rel_AAA"/>
</dbReference>
<dbReference type="Proteomes" id="UP000198318">
    <property type="component" value="Unassembled WGS sequence"/>
</dbReference>
<name>A0A239CHC4_9ACTN</name>
<sequence length="345" mass="37683">MLAGTSRKVNFPYLHHMNCGEPDEAAETQERGPCDLRLPPSSLDAVGETASTTMDRVGSPAELAGLLDRHAYLCDEGLATACFLALRMGRPLFLEGEAGVGKTELAKTLARALGAPLIRLQCYEGLDASQALYDWDFPRQLLHLRAAEAAGVHDVARLEGELYDRRFLLARPLLRALETAPSVLLVDELDRADDEFEAFLLEVLSDFTITVPELGTIRAERPPVVVVTSNRTREVHDALKRRCLYHWLEHPSFDREVAIIRRRLPDAAERLAGQVARAAQRMRGAGLLKPPGVAETLDWTEALVALGARELDPASAAVTLGAVLKYREDQQRVLGGGLGALLNGG</sequence>
<proteinExistence type="predicted"/>
<evidence type="ECO:0000313" key="3">
    <source>
        <dbReference type="Proteomes" id="UP000198318"/>
    </source>
</evidence>
<dbReference type="GO" id="GO:0005524">
    <property type="term" value="F:ATP binding"/>
    <property type="evidence" value="ECO:0007669"/>
    <property type="project" value="InterPro"/>
</dbReference>
<dbReference type="PANTHER" id="PTHR42759:SF1">
    <property type="entry name" value="MAGNESIUM-CHELATASE SUBUNIT CHLD"/>
    <property type="match status" value="1"/>
</dbReference>
<dbReference type="SUPFAM" id="SSF52540">
    <property type="entry name" value="P-loop containing nucleoside triphosphate hydrolases"/>
    <property type="match status" value="1"/>
</dbReference>
<dbReference type="SMART" id="SM00382">
    <property type="entry name" value="AAA"/>
    <property type="match status" value="1"/>
</dbReference>
<dbReference type="InterPro" id="IPR050764">
    <property type="entry name" value="CbbQ/NirQ/NorQ/GpvN"/>
</dbReference>
<dbReference type="InterPro" id="IPR027417">
    <property type="entry name" value="P-loop_NTPase"/>
</dbReference>
<keyword evidence="3" id="KW-1185">Reference proteome</keyword>
<evidence type="ECO:0000259" key="1">
    <source>
        <dbReference type="SMART" id="SM00382"/>
    </source>
</evidence>
<protein>
    <submittedName>
        <fullName evidence="2">MoxR-like ATPase</fullName>
    </submittedName>
</protein>
<dbReference type="InterPro" id="IPR003593">
    <property type="entry name" value="AAA+_ATPase"/>
</dbReference>
<dbReference type="EMBL" id="FZOR01000001">
    <property type="protein sequence ID" value="SNS19071.1"/>
    <property type="molecule type" value="Genomic_DNA"/>
</dbReference>
<dbReference type="AlphaFoldDB" id="A0A239CHC4"/>
<dbReference type="CDD" id="cd00009">
    <property type="entry name" value="AAA"/>
    <property type="match status" value="1"/>
</dbReference>
<dbReference type="Gene3D" id="3.40.50.300">
    <property type="entry name" value="P-loop containing nucleotide triphosphate hydrolases"/>
    <property type="match status" value="1"/>
</dbReference>
<organism evidence="2 3">
    <name type="scientific">Actinomadura meyerae</name>
    <dbReference type="NCBI Taxonomy" id="240840"/>
    <lineage>
        <taxon>Bacteria</taxon>
        <taxon>Bacillati</taxon>
        <taxon>Actinomycetota</taxon>
        <taxon>Actinomycetes</taxon>
        <taxon>Streptosporangiales</taxon>
        <taxon>Thermomonosporaceae</taxon>
        <taxon>Actinomadura</taxon>
    </lineage>
</organism>